<dbReference type="NCBIfam" id="TIGR02118">
    <property type="entry name" value="EthD family reductase"/>
    <property type="match status" value="1"/>
</dbReference>
<dbReference type="AlphaFoldDB" id="A0A9W4UIN0"/>
<dbReference type="OrthoDB" id="4892971at2759"/>
<organism evidence="3 4">
    <name type="scientific">Periconia digitata</name>
    <dbReference type="NCBI Taxonomy" id="1303443"/>
    <lineage>
        <taxon>Eukaryota</taxon>
        <taxon>Fungi</taxon>
        <taxon>Dikarya</taxon>
        <taxon>Ascomycota</taxon>
        <taxon>Pezizomycotina</taxon>
        <taxon>Dothideomycetes</taxon>
        <taxon>Pleosporomycetidae</taxon>
        <taxon>Pleosporales</taxon>
        <taxon>Massarineae</taxon>
        <taxon>Periconiaceae</taxon>
        <taxon>Periconia</taxon>
    </lineage>
</organism>
<proteinExistence type="inferred from homology"/>
<dbReference type="SUPFAM" id="SSF54909">
    <property type="entry name" value="Dimeric alpha+beta barrel"/>
    <property type="match status" value="1"/>
</dbReference>
<dbReference type="PANTHER" id="PTHR40260">
    <property type="entry name" value="BLR8190 PROTEIN"/>
    <property type="match status" value="1"/>
</dbReference>
<evidence type="ECO:0008006" key="5">
    <source>
        <dbReference type="Google" id="ProtNLM"/>
    </source>
</evidence>
<evidence type="ECO:0000313" key="4">
    <source>
        <dbReference type="Proteomes" id="UP001152607"/>
    </source>
</evidence>
<evidence type="ECO:0000313" key="3">
    <source>
        <dbReference type="EMBL" id="CAI6336886.1"/>
    </source>
</evidence>
<dbReference type="Proteomes" id="UP001152607">
    <property type="component" value="Unassembled WGS sequence"/>
</dbReference>
<dbReference type="GO" id="GO:0016491">
    <property type="term" value="F:oxidoreductase activity"/>
    <property type="evidence" value="ECO:0007669"/>
    <property type="project" value="InterPro"/>
</dbReference>
<comment type="caution">
    <text evidence="3">The sequence shown here is derived from an EMBL/GenBank/DDBJ whole genome shotgun (WGS) entry which is preliminary data.</text>
</comment>
<sequence length="105" mass="11334">MSTVVTLLFPVPSAGAEAFDSDYYINKHLPLGLKAWSKYGLGKWSIIKLNPETGYVMQTIMVWESAEAQALAMKEAGAELLGDMKNFTTEKPLVVPGVSAAGDLI</sequence>
<evidence type="ECO:0000256" key="1">
    <source>
        <dbReference type="ARBA" id="ARBA00005986"/>
    </source>
</evidence>
<protein>
    <recommendedName>
        <fullName evidence="5">Ethyl tert-butyl ether degradation EthD</fullName>
    </recommendedName>
</protein>
<accession>A0A9W4UIN0</accession>
<dbReference type="InterPro" id="IPR009799">
    <property type="entry name" value="EthD_dom"/>
</dbReference>
<comment type="similarity">
    <text evidence="1">Belongs to the tpcK family.</text>
</comment>
<gene>
    <name evidence="3" type="ORF">PDIGIT_LOCUS9992</name>
</gene>
<feature type="chain" id="PRO_5040837519" description="Ethyl tert-butyl ether degradation EthD" evidence="2">
    <location>
        <begin position="17"/>
        <end position="105"/>
    </location>
</feature>
<dbReference type="Gene3D" id="3.30.70.100">
    <property type="match status" value="1"/>
</dbReference>
<dbReference type="EMBL" id="CAOQHR010000007">
    <property type="protein sequence ID" value="CAI6336886.1"/>
    <property type="molecule type" value="Genomic_DNA"/>
</dbReference>
<name>A0A9W4UIN0_9PLEO</name>
<keyword evidence="2" id="KW-0732">Signal</keyword>
<keyword evidence="4" id="KW-1185">Reference proteome</keyword>
<dbReference type="PANTHER" id="PTHR40260:SF2">
    <property type="entry name" value="BLR8190 PROTEIN"/>
    <property type="match status" value="1"/>
</dbReference>
<feature type="signal peptide" evidence="2">
    <location>
        <begin position="1"/>
        <end position="16"/>
    </location>
</feature>
<dbReference type="InterPro" id="IPR011008">
    <property type="entry name" value="Dimeric_a/b-barrel"/>
</dbReference>
<evidence type="ECO:0000256" key="2">
    <source>
        <dbReference type="SAM" id="SignalP"/>
    </source>
</evidence>
<reference evidence="3" key="1">
    <citation type="submission" date="2023-01" db="EMBL/GenBank/DDBJ databases">
        <authorList>
            <person name="Van Ghelder C."/>
            <person name="Rancurel C."/>
        </authorList>
    </citation>
    <scope>NUCLEOTIDE SEQUENCE</scope>
    <source>
        <strain evidence="3">CNCM I-4278</strain>
    </source>
</reference>